<evidence type="ECO:0000256" key="17">
    <source>
        <dbReference type="ARBA" id="ARBA00035726"/>
    </source>
</evidence>
<dbReference type="PANTHER" id="PTHR36928:SF1">
    <property type="entry name" value="PHOSPHATASE YCDX-RELATED"/>
    <property type="match status" value="1"/>
</dbReference>
<keyword evidence="27" id="KW-1185">Reference proteome</keyword>
<dbReference type="CDD" id="cd07436">
    <property type="entry name" value="PHP_PolX"/>
    <property type="match status" value="1"/>
</dbReference>
<comment type="subcellular location">
    <subcellularLocation>
        <location evidence="2">Cytoplasm</location>
    </subcellularLocation>
</comment>
<feature type="domain" description="Polymerase/histidinol phosphatase N-terminal" evidence="24">
    <location>
        <begin position="429"/>
        <end position="512"/>
    </location>
</feature>
<evidence type="ECO:0000256" key="20">
    <source>
        <dbReference type="ARBA" id="ARBA00045548"/>
    </source>
</evidence>
<feature type="region of interest" description="Disordered" evidence="22">
    <location>
        <begin position="240"/>
        <end position="291"/>
    </location>
</feature>
<evidence type="ECO:0000256" key="8">
    <source>
        <dbReference type="ARBA" id="ARBA00022679"/>
    </source>
</evidence>
<evidence type="ECO:0000256" key="1">
    <source>
        <dbReference type="ARBA" id="ARBA00001946"/>
    </source>
</evidence>
<dbReference type="SUPFAM" id="SSF81301">
    <property type="entry name" value="Nucleotidyltransferase"/>
    <property type="match status" value="1"/>
</dbReference>
<evidence type="ECO:0000256" key="11">
    <source>
        <dbReference type="ARBA" id="ARBA00022763"/>
    </source>
</evidence>
<keyword evidence="15" id="KW-0234">DNA repair</keyword>
<keyword evidence="7" id="KW-0237">DNA synthesis</keyword>
<dbReference type="InterPro" id="IPR002054">
    <property type="entry name" value="DNA-dir_DNA_pol_X"/>
</dbReference>
<dbReference type="SUPFAM" id="SSF89550">
    <property type="entry name" value="PHP domain-like"/>
    <property type="match status" value="1"/>
</dbReference>
<evidence type="ECO:0000256" key="14">
    <source>
        <dbReference type="ARBA" id="ARBA00023053"/>
    </source>
</evidence>
<dbReference type="SMART" id="SM00483">
    <property type="entry name" value="POLXc"/>
    <property type="match status" value="1"/>
</dbReference>
<evidence type="ECO:0000256" key="21">
    <source>
        <dbReference type="ARBA" id="ARBA00049244"/>
    </source>
</evidence>
<dbReference type="PRINTS" id="PR00870">
    <property type="entry name" value="DNAPOLXBETA"/>
</dbReference>
<dbReference type="Gene3D" id="3.30.460.10">
    <property type="entry name" value="Beta Polymerase, domain 2"/>
    <property type="match status" value="1"/>
</dbReference>
<dbReference type="PANTHER" id="PTHR36928">
    <property type="entry name" value="PHOSPHATASE YCDX-RELATED"/>
    <property type="match status" value="1"/>
</dbReference>
<dbReference type="InterPro" id="IPR050243">
    <property type="entry name" value="PHP_phosphatase"/>
</dbReference>
<dbReference type="Pfam" id="PF02811">
    <property type="entry name" value="PHP"/>
    <property type="match status" value="1"/>
</dbReference>
<feature type="domain" description="Helix-hairpin-helix DNA-binding motif class 1" evidence="23">
    <location>
        <begin position="71"/>
        <end position="90"/>
    </location>
</feature>
<dbReference type="EC" id="4.2.99.18" evidence="4"/>
<evidence type="ECO:0000256" key="6">
    <source>
        <dbReference type="ARBA" id="ARBA00022481"/>
    </source>
</evidence>
<sequence length="693" mass="72086">MTPAVPGDAPGETTPPAHPPMTNKRVAALLEEIADLLEIDGTEARKAGAYRRAARTVSALRDDLREYLEGDRLQALPGIGPAIAAKIRDFYATGSTRLLDELRARVPAGVQALLAIPGLGPRTAGRLYHELGIDSVASLREALEDGRVAALPGFGEARARRLREALAHLEREGRRLTLGEALAAAEALAEELAALPGVREVLPAGEARRGVEQVEAVEVVVLADEPAAAVRAVGRWLQGGGATAGGGDDAAAAPSSGRSETAADGRPAPHRTPPSGAAEAGEAAPGAGGQGSLPVVDGVAARGWPVRVWVAHPAARATALLYATGSATHWAQLRERAARRGWRLEPAGLWPSAAGKLAAPAAAGPVRPGGGRPASAGAAREGTTDDEAALYRLLGLLPIPPELREGAGEIGWAEAGRLPELVTVGHLRGDLHVHSRWSDGAASIAEMAAAARARGYRYLAICDHSRSLKVAHGLEVAELEAQWAEIDALNAALAEEGAGFRILKGAEVDILKDGRLDYPDEILARLDVVVASVHTHLHLDRQAMTERLLAAVEHPHVDIIAHPTGRRLGLRDPYAVDLEAVIQAAARTGTALEINASPERLDLPAAWARRAAEAGTWLVIDTDAHAAEQLAQVVLGVKVARRGQIGPGQVLNGLEPEALFRWLTAPKGSRPRPRADAAGGGHGAGPGAGGGRP</sequence>
<dbReference type="InterPro" id="IPR002008">
    <property type="entry name" value="DNA_pol_X_beta-like"/>
</dbReference>
<dbReference type="InterPro" id="IPR029398">
    <property type="entry name" value="PolB_thumb"/>
</dbReference>
<protein>
    <recommendedName>
        <fullName evidence="5">DNA polymerase beta</fullName>
        <ecNumber evidence="3">2.7.7.7</ecNumber>
        <ecNumber evidence="4">4.2.99.18</ecNumber>
    </recommendedName>
    <alternativeName>
        <fullName evidence="16">5'-deoxyribose-phosphate lyase</fullName>
    </alternativeName>
    <alternativeName>
        <fullName evidence="17">AP lyase</fullName>
    </alternativeName>
</protein>
<keyword evidence="8" id="KW-0808">Transferase</keyword>
<comment type="catalytic activity">
    <reaction evidence="19">
        <text>a 5'-end 2'-deoxyribose-2'-deoxyribonucleotide-DNA = (2E,4S)-4-hydroxypenten-2-al-5-phosphate + a 5'-end 5'-phospho-2'-deoxyribonucleoside-DNA + H(+)</text>
        <dbReference type="Rhea" id="RHEA:76255"/>
        <dbReference type="Rhea" id="RHEA-COMP:13180"/>
        <dbReference type="Rhea" id="RHEA-COMP:18657"/>
        <dbReference type="ChEBI" id="CHEBI:15378"/>
        <dbReference type="ChEBI" id="CHEBI:136412"/>
        <dbReference type="ChEBI" id="CHEBI:195194"/>
        <dbReference type="ChEBI" id="CHEBI:195195"/>
    </reaction>
</comment>
<dbReference type="InterPro" id="IPR016195">
    <property type="entry name" value="Pol/histidinol_Pase-like"/>
</dbReference>
<feature type="region of interest" description="Disordered" evidence="22">
    <location>
        <begin position="1"/>
        <end position="21"/>
    </location>
</feature>
<dbReference type="EC" id="2.7.7.7" evidence="3"/>
<keyword evidence="12" id="KW-0832">Ubl conjugation</keyword>
<evidence type="ECO:0000313" key="26">
    <source>
        <dbReference type="EMBL" id="WPD19846.1"/>
    </source>
</evidence>
<comment type="catalytic activity">
    <reaction evidence="18">
        <text>2'-deoxyribonucleotide-(2'-deoxyribose 5'-phosphate)-2'-deoxyribonucleotide-DNA = a 3'-end 2'-deoxyribonucleotide-(2,3-dehydro-2,3-deoxyribose 5'-phosphate)-DNA + a 5'-end 5'-phospho-2'-deoxyribonucleoside-DNA + H(+)</text>
        <dbReference type="Rhea" id="RHEA:66592"/>
        <dbReference type="Rhea" id="RHEA-COMP:13180"/>
        <dbReference type="Rhea" id="RHEA-COMP:16897"/>
        <dbReference type="Rhea" id="RHEA-COMP:17067"/>
        <dbReference type="ChEBI" id="CHEBI:15378"/>
        <dbReference type="ChEBI" id="CHEBI:136412"/>
        <dbReference type="ChEBI" id="CHEBI:157695"/>
        <dbReference type="ChEBI" id="CHEBI:167181"/>
        <dbReference type="EC" id="4.2.99.18"/>
    </reaction>
</comment>
<feature type="domain" description="Helix-hairpin-helix DNA-binding motif class 1" evidence="23">
    <location>
        <begin position="111"/>
        <end position="130"/>
    </location>
</feature>
<dbReference type="InterPro" id="IPR010994">
    <property type="entry name" value="RuvA_2-like"/>
</dbReference>
<comment type="catalytic activity">
    <reaction evidence="21">
        <text>DNA(n) + a 2'-deoxyribonucleoside 5'-triphosphate = DNA(n+1) + diphosphate</text>
        <dbReference type="Rhea" id="RHEA:22508"/>
        <dbReference type="Rhea" id="RHEA-COMP:17339"/>
        <dbReference type="Rhea" id="RHEA-COMP:17340"/>
        <dbReference type="ChEBI" id="CHEBI:33019"/>
        <dbReference type="ChEBI" id="CHEBI:61560"/>
        <dbReference type="ChEBI" id="CHEBI:173112"/>
        <dbReference type="EC" id="2.7.7.7"/>
    </reaction>
</comment>
<gene>
    <name evidence="26" type="ORF">Q5761_04120</name>
</gene>
<evidence type="ECO:0000256" key="22">
    <source>
        <dbReference type="SAM" id="MobiDB-lite"/>
    </source>
</evidence>
<dbReference type="Gene3D" id="3.30.210.10">
    <property type="entry name" value="DNA polymerase, thumb domain"/>
    <property type="match status" value="1"/>
</dbReference>
<dbReference type="Proteomes" id="UP001304683">
    <property type="component" value="Chromosome"/>
</dbReference>
<keyword evidence="13" id="KW-0239">DNA-directed DNA polymerase</keyword>
<dbReference type="InterPro" id="IPR037160">
    <property type="entry name" value="DNA_Pol_thumb_sf"/>
</dbReference>
<dbReference type="SUPFAM" id="SSF47802">
    <property type="entry name" value="DNA polymerase beta, N-terminal domain-like"/>
    <property type="match status" value="1"/>
</dbReference>
<comment type="function">
    <text evidence="20">Repair polymerase that plays a key role in base-excision repair. During this process, the damaged base is excised by specific DNA glycosylases, the DNA backbone is nicked at the abasic site by an apurinic/apyrimidic (AP) endonuclease, and POLB removes 5'-deoxyribose-phosphate from the preincised AP site acting as a 5'-deoxyribose-phosphate lyase (5'-dRP lyase); through its DNA polymerase activity, it adds one nucleotide to the 3' end of the arising single-nucleotide gap. Conducts 'gap-filling' DNA synthesis in a stepwise distributive fashion rather than in a processive fashion as for other DNA polymerases. It is also able to cleave sugar-phosphate bonds 3' to an intact AP site, acting as an AP lyase.</text>
</comment>
<accession>A0ABZ0QQV2</accession>
<dbReference type="Gene3D" id="1.10.150.20">
    <property type="entry name" value="5' to 3' exonuclease, C-terminal subdomain"/>
    <property type="match status" value="1"/>
</dbReference>
<dbReference type="Gene3D" id="3.20.20.140">
    <property type="entry name" value="Metal-dependent hydrolases"/>
    <property type="match status" value="1"/>
</dbReference>
<name>A0ABZ0QQV2_9FIRM</name>
<evidence type="ECO:0000259" key="23">
    <source>
        <dbReference type="SMART" id="SM00278"/>
    </source>
</evidence>
<evidence type="ECO:0000256" key="16">
    <source>
        <dbReference type="ARBA" id="ARBA00035717"/>
    </source>
</evidence>
<evidence type="ECO:0000259" key="24">
    <source>
        <dbReference type="SMART" id="SM00481"/>
    </source>
</evidence>
<keyword evidence="6" id="KW-0488">Methylation</keyword>
<dbReference type="InterPro" id="IPR010996">
    <property type="entry name" value="HHH_MUS81"/>
</dbReference>
<feature type="compositionally biased region" description="Low complexity" evidence="22">
    <location>
        <begin position="273"/>
        <end position="285"/>
    </location>
</feature>
<evidence type="ECO:0000256" key="12">
    <source>
        <dbReference type="ARBA" id="ARBA00022843"/>
    </source>
</evidence>
<evidence type="ECO:0000259" key="25">
    <source>
        <dbReference type="SMART" id="SM00483"/>
    </source>
</evidence>
<dbReference type="EMBL" id="CP132508">
    <property type="protein sequence ID" value="WPD19846.1"/>
    <property type="molecule type" value="Genomic_DNA"/>
</dbReference>
<keyword evidence="11" id="KW-0227">DNA damage</keyword>
<evidence type="ECO:0000256" key="3">
    <source>
        <dbReference type="ARBA" id="ARBA00012417"/>
    </source>
</evidence>
<dbReference type="SMART" id="SM00481">
    <property type="entry name" value="POLIIIAc"/>
    <property type="match status" value="1"/>
</dbReference>
<dbReference type="RefSeq" id="WP_318751306.1">
    <property type="nucleotide sequence ID" value="NZ_CP132508.1"/>
</dbReference>
<dbReference type="InterPro" id="IPR003583">
    <property type="entry name" value="Hlx-hairpin-Hlx_DNA-bd_motif"/>
</dbReference>
<keyword evidence="14" id="KW-0915">Sodium</keyword>
<feature type="region of interest" description="Disordered" evidence="22">
    <location>
        <begin position="360"/>
        <end position="381"/>
    </location>
</feature>
<evidence type="ECO:0000256" key="9">
    <source>
        <dbReference type="ARBA" id="ARBA00022695"/>
    </source>
</evidence>
<dbReference type="InterPro" id="IPR004013">
    <property type="entry name" value="PHP_dom"/>
</dbReference>
<evidence type="ECO:0000256" key="7">
    <source>
        <dbReference type="ARBA" id="ARBA00022634"/>
    </source>
</evidence>
<dbReference type="InterPro" id="IPR047967">
    <property type="entry name" value="PolX_PHP"/>
</dbReference>
<evidence type="ECO:0000256" key="2">
    <source>
        <dbReference type="ARBA" id="ARBA00004496"/>
    </source>
</evidence>
<reference evidence="26 27" key="1">
    <citation type="submission" date="2023-08" db="EMBL/GenBank/DDBJ databases">
        <title>Genome sequence of Thermaerobacter compostii strain Ins1, a spore-forming filamentous bacterium isolated from a deep geothermal reservoir.</title>
        <authorList>
            <person name="Bregnard D."/>
            <person name="Gonzalez D."/>
            <person name="Junier P."/>
        </authorList>
    </citation>
    <scope>NUCLEOTIDE SEQUENCE [LARGE SCALE GENOMIC DNA]</scope>
    <source>
        <strain evidence="26 27">Ins1</strain>
    </source>
</reference>
<evidence type="ECO:0000256" key="5">
    <source>
        <dbReference type="ARBA" id="ARBA00020020"/>
    </source>
</evidence>
<dbReference type="NCBIfam" id="NF005928">
    <property type="entry name" value="PRK07945.1"/>
    <property type="match status" value="1"/>
</dbReference>
<evidence type="ECO:0000256" key="4">
    <source>
        <dbReference type="ARBA" id="ARBA00012720"/>
    </source>
</evidence>
<keyword evidence="10" id="KW-0235">DNA replication</keyword>
<feature type="compositionally biased region" description="Gly residues" evidence="22">
    <location>
        <begin position="678"/>
        <end position="693"/>
    </location>
</feature>
<evidence type="ECO:0000256" key="18">
    <source>
        <dbReference type="ARBA" id="ARBA00044632"/>
    </source>
</evidence>
<feature type="region of interest" description="Disordered" evidence="22">
    <location>
        <begin position="666"/>
        <end position="693"/>
    </location>
</feature>
<dbReference type="SUPFAM" id="SSF47781">
    <property type="entry name" value="RuvA domain 2-like"/>
    <property type="match status" value="1"/>
</dbReference>
<evidence type="ECO:0000256" key="10">
    <source>
        <dbReference type="ARBA" id="ARBA00022705"/>
    </source>
</evidence>
<dbReference type="Pfam" id="PF14520">
    <property type="entry name" value="HHH_5"/>
    <property type="match status" value="1"/>
</dbReference>
<comment type="cofactor">
    <cofactor evidence="1">
        <name>Mg(2+)</name>
        <dbReference type="ChEBI" id="CHEBI:18420"/>
    </cofactor>
</comment>
<evidence type="ECO:0000256" key="13">
    <source>
        <dbReference type="ARBA" id="ARBA00022932"/>
    </source>
</evidence>
<evidence type="ECO:0000256" key="19">
    <source>
        <dbReference type="ARBA" id="ARBA00044678"/>
    </source>
</evidence>
<dbReference type="Pfam" id="PF14791">
    <property type="entry name" value="DNA_pol_B_thumb"/>
    <property type="match status" value="1"/>
</dbReference>
<organism evidence="26 27">
    <name type="scientific">Thermaerobacter composti</name>
    <dbReference type="NCBI Taxonomy" id="554949"/>
    <lineage>
        <taxon>Bacteria</taxon>
        <taxon>Bacillati</taxon>
        <taxon>Bacillota</taxon>
        <taxon>Clostridia</taxon>
        <taxon>Eubacteriales</taxon>
        <taxon>Clostridiales Family XVII. Incertae Sedis</taxon>
        <taxon>Thermaerobacter</taxon>
    </lineage>
</organism>
<dbReference type="SMART" id="SM00278">
    <property type="entry name" value="HhH1"/>
    <property type="match status" value="3"/>
</dbReference>
<evidence type="ECO:0000313" key="27">
    <source>
        <dbReference type="Proteomes" id="UP001304683"/>
    </source>
</evidence>
<proteinExistence type="predicted"/>
<evidence type="ECO:0000256" key="15">
    <source>
        <dbReference type="ARBA" id="ARBA00023204"/>
    </source>
</evidence>
<keyword evidence="9" id="KW-0548">Nucleotidyltransferase</keyword>
<dbReference type="InterPro" id="IPR003141">
    <property type="entry name" value="Pol/His_phosphatase_N"/>
</dbReference>
<dbReference type="InterPro" id="IPR043519">
    <property type="entry name" value="NT_sf"/>
</dbReference>
<dbReference type="InterPro" id="IPR027421">
    <property type="entry name" value="DNA_pol_lamdba_lyase_dom_sf"/>
</dbReference>
<dbReference type="Gene3D" id="1.10.150.110">
    <property type="entry name" value="DNA polymerase beta, N-terminal domain-like"/>
    <property type="match status" value="1"/>
</dbReference>
<dbReference type="Pfam" id="PF14716">
    <property type="entry name" value="HHH_8"/>
    <property type="match status" value="1"/>
</dbReference>
<feature type="domain" description="Helix-hairpin-helix DNA-binding motif class 1" evidence="23">
    <location>
        <begin position="146"/>
        <end position="165"/>
    </location>
</feature>
<feature type="domain" description="DNA-directed DNA polymerase X" evidence="25">
    <location>
        <begin position="21"/>
        <end position="405"/>
    </location>
</feature>